<comment type="caution">
    <text evidence="1">The sequence shown here is derived from an EMBL/GenBank/DDBJ whole genome shotgun (WGS) entry which is preliminary data.</text>
</comment>
<proteinExistence type="predicted"/>
<name>A0ACB6Z5T4_THEGA</name>
<reference evidence="1" key="2">
    <citation type="journal article" date="2020" name="Nat. Commun.">
        <title>Large-scale genome sequencing of mycorrhizal fungi provides insights into the early evolution of symbiotic traits.</title>
        <authorList>
            <person name="Miyauchi S."/>
            <person name="Kiss E."/>
            <person name="Kuo A."/>
            <person name="Drula E."/>
            <person name="Kohler A."/>
            <person name="Sanchez-Garcia M."/>
            <person name="Morin E."/>
            <person name="Andreopoulos B."/>
            <person name="Barry K.W."/>
            <person name="Bonito G."/>
            <person name="Buee M."/>
            <person name="Carver A."/>
            <person name="Chen C."/>
            <person name="Cichocki N."/>
            <person name="Clum A."/>
            <person name="Culley D."/>
            <person name="Crous P.W."/>
            <person name="Fauchery L."/>
            <person name="Girlanda M."/>
            <person name="Hayes R.D."/>
            <person name="Keri Z."/>
            <person name="LaButti K."/>
            <person name="Lipzen A."/>
            <person name="Lombard V."/>
            <person name="Magnuson J."/>
            <person name="Maillard F."/>
            <person name="Murat C."/>
            <person name="Nolan M."/>
            <person name="Ohm R.A."/>
            <person name="Pangilinan J."/>
            <person name="Pereira M.F."/>
            <person name="Perotto S."/>
            <person name="Peter M."/>
            <person name="Pfister S."/>
            <person name="Riley R."/>
            <person name="Sitrit Y."/>
            <person name="Stielow J.B."/>
            <person name="Szollosi G."/>
            <person name="Zifcakova L."/>
            <person name="Stursova M."/>
            <person name="Spatafora J.W."/>
            <person name="Tedersoo L."/>
            <person name="Vaario L.M."/>
            <person name="Yamada A."/>
            <person name="Yan M."/>
            <person name="Wang P."/>
            <person name="Xu J."/>
            <person name="Bruns T."/>
            <person name="Baldrian P."/>
            <person name="Vilgalys R."/>
            <person name="Dunand C."/>
            <person name="Henrissat B."/>
            <person name="Grigoriev I.V."/>
            <person name="Hibbett D."/>
            <person name="Nagy L.G."/>
            <person name="Martin F.M."/>
        </authorList>
    </citation>
    <scope>NUCLEOTIDE SEQUENCE</scope>
    <source>
        <strain evidence="1">P2</strain>
    </source>
</reference>
<reference evidence="1" key="1">
    <citation type="submission" date="2019-10" db="EMBL/GenBank/DDBJ databases">
        <authorList>
            <consortium name="DOE Joint Genome Institute"/>
            <person name="Kuo A."/>
            <person name="Miyauchi S."/>
            <person name="Kiss E."/>
            <person name="Drula E."/>
            <person name="Kohler A."/>
            <person name="Sanchez-Garcia M."/>
            <person name="Andreopoulos B."/>
            <person name="Barry K.W."/>
            <person name="Bonito G."/>
            <person name="Buee M."/>
            <person name="Carver A."/>
            <person name="Chen C."/>
            <person name="Cichocki N."/>
            <person name="Clum A."/>
            <person name="Culley D."/>
            <person name="Crous P.W."/>
            <person name="Fauchery L."/>
            <person name="Girlanda M."/>
            <person name="Hayes R."/>
            <person name="Keri Z."/>
            <person name="Labutti K."/>
            <person name="Lipzen A."/>
            <person name="Lombard V."/>
            <person name="Magnuson J."/>
            <person name="Maillard F."/>
            <person name="Morin E."/>
            <person name="Murat C."/>
            <person name="Nolan M."/>
            <person name="Ohm R."/>
            <person name="Pangilinan J."/>
            <person name="Pereira M."/>
            <person name="Perotto S."/>
            <person name="Peter M."/>
            <person name="Riley R."/>
            <person name="Sitrit Y."/>
            <person name="Stielow B."/>
            <person name="Szollosi G."/>
            <person name="Zifcakova L."/>
            <person name="Stursova M."/>
            <person name="Spatafora J.W."/>
            <person name="Tedersoo L."/>
            <person name="Vaario L.-M."/>
            <person name="Yamada A."/>
            <person name="Yan M."/>
            <person name="Wang P."/>
            <person name="Xu J."/>
            <person name="Bruns T."/>
            <person name="Baldrian P."/>
            <person name="Vilgalys R."/>
            <person name="Henrissat B."/>
            <person name="Grigoriev I.V."/>
            <person name="Hibbett D."/>
            <person name="Nagy L.G."/>
            <person name="Martin F.M."/>
        </authorList>
    </citation>
    <scope>NUCLEOTIDE SEQUENCE</scope>
    <source>
        <strain evidence="1">P2</strain>
    </source>
</reference>
<protein>
    <submittedName>
        <fullName evidence="1">CoA-transferase family III</fullName>
    </submittedName>
</protein>
<evidence type="ECO:0000313" key="2">
    <source>
        <dbReference type="Proteomes" id="UP000886501"/>
    </source>
</evidence>
<keyword evidence="2" id="KW-1185">Reference proteome</keyword>
<sequence length="393" mass="42960">MSALPLAGVTVIEFAGLAPGPYAGQVLQDWGARVIRVDRVEGTNSIPDFFVRGKRSIAVNPKVPSGLNLLKRMIRQSDVLIDPFRPGVMERLGLGPDVFLGEDGLNDGLVYARLSGFPPKGPYKDMAGHDINYLALSGVLSMLPGSSEKPAFPLNIMADFAGGGMMCVFGVLLALFERATKSGKGQVVDIDMVSGTRYISLFPLVHADQGSGSQLFSRPRGKNLLDGGAPFYDVYVCSDGCWMSVGCIEPQFFKTFIDRFIKGLDKDFPLKWRPSPETQANQEEWPELRKFLVDGFRSNTREHWTEVFHNTDSCAVPVLFPSEAAKLSSEEASLPQPSLSRTYPRKAAELTGRPPFLPTGQHTEEILDEFGIVASEKVVLMAEGALGTKRSKL</sequence>
<evidence type="ECO:0000313" key="1">
    <source>
        <dbReference type="EMBL" id="KAF9645095.1"/>
    </source>
</evidence>
<dbReference type="EMBL" id="MU118104">
    <property type="protein sequence ID" value="KAF9645095.1"/>
    <property type="molecule type" value="Genomic_DNA"/>
</dbReference>
<gene>
    <name evidence="1" type="ORF">BDM02DRAFT_704248</name>
</gene>
<accession>A0ACB6Z5T4</accession>
<organism evidence="1 2">
    <name type="scientific">Thelephora ganbajun</name>
    <name type="common">Ganba fungus</name>
    <dbReference type="NCBI Taxonomy" id="370292"/>
    <lineage>
        <taxon>Eukaryota</taxon>
        <taxon>Fungi</taxon>
        <taxon>Dikarya</taxon>
        <taxon>Basidiomycota</taxon>
        <taxon>Agaricomycotina</taxon>
        <taxon>Agaricomycetes</taxon>
        <taxon>Thelephorales</taxon>
        <taxon>Thelephoraceae</taxon>
        <taxon>Thelephora</taxon>
    </lineage>
</organism>
<dbReference type="Proteomes" id="UP000886501">
    <property type="component" value="Unassembled WGS sequence"/>
</dbReference>